<reference evidence="5 6" key="1">
    <citation type="submission" date="2025-04" db="UniProtKB">
        <authorList>
            <consortium name="RefSeq"/>
        </authorList>
    </citation>
    <scope>IDENTIFICATION</scope>
    <source>
        <tissue evidence="5 6">Whole organism</tissue>
    </source>
</reference>
<evidence type="ECO:0000313" key="6">
    <source>
        <dbReference type="RefSeq" id="XP_047741365.1"/>
    </source>
</evidence>
<evidence type="ECO:0000256" key="1">
    <source>
        <dbReference type="ARBA" id="ARBA00004123"/>
    </source>
</evidence>
<accession>A0A8B7NG91</accession>
<feature type="region of interest" description="Disordered" evidence="3">
    <location>
        <begin position="24"/>
        <end position="61"/>
    </location>
</feature>
<organism evidence="4 5">
    <name type="scientific">Hyalella azteca</name>
    <name type="common">Amphipod</name>
    <dbReference type="NCBI Taxonomy" id="294128"/>
    <lineage>
        <taxon>Eukaryota</taxon>
        <taxon>Metazoa</taxon>
        <taxon>Ecdysozoa</taxon>
        <taxon>Arthropoda</taxon>
        <taxon>Crustacea</taxon>
        <taxon>Multicrustacea</taxon>
        <taxon>Malacostraca</taxon>
        <taxon>Eumalacostraca</taxon>
        <taxon>Peracarida</taxon>
        <taxon>Amphipoda</taxon>
        <taxon>Senticaudata</taxon>
        <taxon>Talitrida</taxon>
        <taxon>Talitroidea</taxon>
        <taxon>Hyalellidae</taxon>
        <taxon>Hyalella</taxon>
    </lineage>
</organism>
<feature type="region of interest" description="Disordered" evidence="3">
    <location>
        <begin position="513"/>
        <end position="551"/>
    </location>
</feature>
<feature type="compositionally biased region" description="Polar residues" evidence="3">
    <location>
        <begin position="366"/>
        <end position="378"/>
    </location>
</feature>
<dbReference type="RefSeq" id="XP_018012647.1">
    <property type="nucleotide sequence ID" value="XM_018157158.2"/>
</dbReference>
<evidence type="ECO:0000256" key="2">
    <source>
        <dbReference type="ARBA" id="ARBA00023242"/>
    </source>
</evidence>
<dbReference type="Proteomes" id="UP000694843">
    <property type="component" value="Unplaced"/>
</dbReference>
<protein>
    <submittedName>
        <fullName evidence="5 6">Uncharacterized protein LOC108669754</fullName>
    </submittedName>
</protein>
<gene>
    <name evidence="5 6" type="primary">LOC108669754</name>
</gene>
<dbReference type="PANTHER" id="PTHR23348:SF16">
    <property type="entry name" value="LEUCINE RICH REPEAT FAMILY PROTEIN"/>
    <property type="match status" value="1"/>
</dbReference>
<feature type="region of interest" description="Disordered" evidence="3">
    <location>
        <begin position="320"/>
        <end position="341"/>
    </location>
</feature>
<feature type="region of interest" description="Disordered" evidence="3">
    <location>
        <begin position="122"/>
        <end position="150"/>
    </location>
</feature>
<evidence type="ECO:0000313" key="4">
    <source>
        <dbReference type="Proteomes" id="UP000694843"/>
    </source>
</evidence>
<keyword evidence="4" id="KW-1185">Reference proteome</keyword>
<dbReference type="GO" id="GO:0005634">
    <property type="term" value="C:nucleus"/>
    <property type="evidence" value="ECO:0007669"/>
    <property type="project" value="UniProtKB-SubCell"/>
</dbReference>
<feature type="compositionally biased region" description="Basic and acidic residues" evidence="3">
    <location>
        <begin position="324"/>
        <end position="340"/>
    </location>
</feature>
<sequence>MDVYVPQAVVKSVCGTIEDGRAYERERSQATQPRQSVVPRPTADSSVFPRAPRHDAFPPASFSEFDATKMQHGDYAGRMRPEFQHETGYATNPDTRDHLGHAFYVSGSPLVHQYRTDQVGDFSYEKESSPSQKTTLTRDFNGSEMENNSQYSLRSDGKELKKHKLHFPFGGCCIKKNRASEFKNNASSCTTLEVSTVIDTSTPGPSGKAPFQFPEAEHRSAERGSFANANFQASKKQLQLTKNTSWFMEGSQPKSQKEISKNDLAPSGSDLFKFHFSRTPKKKTCAHKSQSTANTPCSCADCYSSSVHSLDGKQLMCDSQNSGENEKVHPEDRCHHDSNRSRSKFRSLSFDNLLRSGDARRDHESTINASSKGQTNQCYLEEKRTHRSTSVTSDRMLTKPVQSEEDVSSSEENKSIGCFGKSKTSGLKRKKLSSCQDIDSVSDKTANVSGLKHNLKNPAFVPAYSKMKRELNVSEEDVYSRSGINLSSSEVEKNKRFTLPSIPISQIFMKTKSHEHDLSFKKEHQSPSGDPENSDDSSRKHKTNFSTAESGDTEFVVTSNVGSKKEDRFNVKLPRIKAKKIKLRDEMAYPITTSQYSDNFDMQPYLDRSKRLAQLEKQNVNISVDASMADNDPNLHFGGEKHQVPEREKLGALKINLPRTHASLQTTALASHNISDSVDACSADVNFSDICGGIDLTCRSDLDGTNEHSSFNTADRNIQRMRSDELIIKSEGYSPKQYDTDLDLKSDERANNKESFNLKISNFKVPSFGLRTKNKEKIGDGYNVGGLDKNMSMKSQPHTVEIERSKIEGDYEIQTPKLPSVELDVNAPNLSMEDQNLKLKLDAPDLNPKLEDDVDSFNINMPKFKMPKFNMNMGKKGKIGRDLSDVDLNVPDLSASLKTEIPTLPSIDGSVDLGVPDMNLGAISGGIDLDGKTPGIDFDFPDLNLKMPKVKLPKFGVKVDKPDFNLKGPKMGGMSVDVPNIDVPKLDVNVEIPALPSIEGGISAEANLPETDIKLKTPDANLDLDTDLAAGGRGSFNIKMPKIGMKGHKKGKLDINAPDLDLNGPDLDISLRGQAPLVPDFDANLSVDMPSVPSMKEAVDIDVNAPDANFDVDVPSDGKSSLGLKMPDIKMPKFGMKFGKTDLDIGAPDIEIREPKIEGNFEIETAKLPSVEFDVNAPNLSMEDPNLKLKLDAPDLDPKLGADVNGFNVNMPKIKMPKFNMNMGKKGKIGGNLRDIDLNVPDLSASLLTEITTLPSIGGSADLGSPDMNLGAICGGIDLDGKTPSKVDKPDFNLEGLNMDGVSVEVSNIDVPKLDGNIKYPAFSTIEVDVSAEANLPATYIKLKTPDVDLDLNTDLSGGSGSFNKKMPECNMPNAPVLSSKYRCLELNIETPGVDHWQHHEMGISNVLGGPHEYHESMDESSLTGYSQPYKFGLLSRGQPPSTQELLPCPSLNSMTVDSDGPRIFSAVKSIYLDVGSGLPISGGIDVDPDATGIPSRDEYRRSKFNSPLSKRGKYNVSKPKIFETDDLVLKKCTARSVSGEYLPGSSVHSVEERKINAPFNIYEANAKDIHEPFSSDLKHSPDVQRPGDSSLSMIPTLHGRARNNVNFKEPTKYSRDSSSERILSIDLESSSQGALVASPKTTSSIPIRIKTDSRTEVVTSEETSTVRKRVETFSDLPGKEESDFPMDDQFTARTTTKPSYIPTIEGSKVTVRRTKMTKHDSARSDLTDPEATASYFHDDSDEVVSVKKIVRVKRIRITESSDGRKESTEYVTTSGGMDDDDVMKLLERQGPNVTSRITTKTIKYTPQTQGSESYEFDPRDGEILSETHQVIRGPLSLTDLLKDDARLAESSSVTTRVVTERKYLTEEVTESTEVDNQDQN</sequence>
<keyword evidence="2" id="KW-0539">Nucleus</keyword>
<dbReference type="RefSeq" id="XP_047741365.1">
    <property type="nucleotide sequence ID" value="XM_047885409.1"/>
</dbReference>
<evidence type="ECO:0000313" key="5">
    <source>
        <dbReference type="RefSeq" id="XP_018012647.1"/>
    </source>
</evidence>
<dbReference type="KEGG" id="hazt:108669754"/>
<evidence type="ECO:0000256" key="3">
    <source>
        <dbReference type="SAM" id="MobiDB-lite"/>
    </source>
</evidence>
<dbReference type="PANTHER" id="PTHR23348">
    <property type="entry name" value="PERIAXIN/AHNAK"/>
    <property type="match status" value="1"/>
</dbReference>
<proteinExistence type="predicted"/>
<feature type="compositionally biased region" description="Polar residues" evidence="3">
    <location>
        <begin position="129"/>
        <end position="150"/>
    </location>
</feature>
<dbReference type="GO" id="GO:0043484">
    <property type="term" value="P:regulation of RNA splicing"/>
    <property type="evidence" value="ECO:0007669"/>
    <property type="project" value="TreeGrafter"/>
</dbReference>
<dbReference type="OrthoDB" id="447516at2759"/>
<dbReference type="GO" id="GO:0005737">
    <property type="term" value="C:cytoplasm"/>
    <property type="evidence" value="ECO:0007669"/>
    <property type="project" value="TreeGrafter"/>
</dbReference>
<feature type="region of interest" description="Disordered" evidence="3">
    <location>
        <begin position="356"/>
        <end position="420"/>
    </location>
</feature>
<feature type="compositionally biased region" description="Basic and acidic residues" evidence="3">
    <location>
        <begin position="513"/>
        <end position="525"/>
    </location>
</feature>
<name>A0A8B7NG91_HYAAZ</name>
<dbReference type="InterPro" id="IPR052082">
    <property type="entry name" value="Myelin_sheath_structural"/>
</dbReference>
<dbReference type="GeneID" id="108669754"/>
<comment type="subcellular location">
    <subcellularLocation>
        <location evidence="1">Nucleus</location>
    </subcellularLocation>
</comment>